<feature type="domain" description="C-type lectin" evidence="1">
    <location>
        <begin position="16"/>
        <end position="100"/>
    </location>
</feature>
<sequence length="559" mass="65059">MTLKVQPTDLTEMYAFWIGYYDTYSYSNWFINNDYWDNLYVYLNAFQWLDGSMTDYTNWGLTKNGNMEPDYHFMAYTPLQANRSCTVLLADYKGKIDYWNAIKTQWFDDNYGCSSKYSGTICQKDSKIVLNITINDDIEYFCDDGWTLYGVKDALNHTKNMCYQYIYQQNMDYFDAKQHCDSMNSSMVYIENQYETNFLLSLARSLLSPNSTTPIPSFYAFWISFIEFNRTFEWNWLDGSPVDYVKWARYMPKMLFDLIPLIDYQTPSCTILVAKSEPIPFRSCCYYLYQDLTSFWVDVEKNSSVSSAISNNNEGSISSVSNLQCDDGWTQYELKNVLGERYNMCYSVIYNETKITSDEGLNYCSSVNASLTVLENQDELKFIKEKLIIRSNTRASFSFWINPIADACGFHKPEWNITWPEKNGIDVDWDGYNTMYSSCCDSTFYWANTSLTSEYFPFKFYEPYFHLNKSCIAISVDGDNDFEVPRNGGIFAEYCDYPHIGAICKKKPDKPIKPVQKLINMQSNPSTTQTIIDNSGFTTNYSATYKSTLSPKCETYDQG</sequence>
<dbReference type="Proteomes" id="UP000887540">
    <property type="component" value="Unplaced"/>
</dbReference>
<proteinExistence type="predicted"/>
<evidence type="ECO:0000259" key="1">
    <source>
        <dbReference type="PROSITE" id="PS50041"/>
    </source>
</evidence>
<evidence type="ECO:0000313" key="3">
    <source>
        <dbReference type="WBParaSite" id="ACRNAN_scaffold4428.g7787.t1"/>
    </source>
</evidence>
<evidence type="ECO:0000313" key="2">
    <source>
        <dbReference type="Proteomes" id="UP000887540"/>
    </source>
</evidence>
<dbReference type="PANTHER" id="PTHR22803">
    <property type="entry name" value="MANNOSE, PHOSPHOLIPASE, LECTIN RECEPTOR RELATED"/>
    <property type="match status" value="1"/>
</dbReference>
<dbReference type="InterPro" id="IPR016187">
    <property type="entry name" value="CTDL_fold"/>
</dbReference>
<dbReference type="InterPro" id="IPR016186">
    <property type="entry name" value="C-type_lectin-like/link_sf"/>
</dbReference>
<dbReference type="SUPFAM" id="SSF56436">
    <property type="entry name" value="C-type lectin-like"/>
    <property type="match status" value="2"/>
</dbReference>
<name>A0A914DY74_9BILA</name>
<keyword evidence="2" id="KW-1185">Reference proteome</keyword>
<protein>
    <submittedName>
        <fullName evidence="3">C-type lectin domain-containing protein</fullName>
    </submittedName>
</protein>
<feature type="domain" description="C-type lectin" evidence="1">
    <location>
        <begin position="158"/>
        <end position="272"/>
    </location>
</feature>
<dbReference type="SMART" id="SM00034">
    <property type="entry name" value="CLECT"/>
    <property type="match status" value="2"/>
</dbReference>
<dbReference type="Gene3D" id="3.10.100.10">
    <property type="entry name" value="Mannose-Binding Protein A, subunit A"/>
    <property type="match status" value="3"/>
</dbReference>
<dbReference type="InterPro" id="IPR050111">
    <property type="entry name" value="C-type_lectin/snaclec_domain"/>
</dbReference>
<dbReference type="InterPro" id="IPR001304">
    <property type="entry name" value="C-type_lectin-like"/>
</dbReference>
<dbReference type="CDD" id="cd00037">
    <property type="entry name" value="CLECT"/>
    <property type="match status" value="2"/>
</dbReference>
<dbReference type="Pfam" id="PF00059">
    <property type="entry name" value="Lectin_C"/>
    <property type="match status" value="1"/>
</dbReference>
<organism evidence="2 3">
    <name type="scientific">Acrobeloides nanus</name>
    <dbReference type="NCBI Taxonomy" id="290746"/>
    <lineage>
        <taxon>Eukaryota</taxon>
        <taxon>Metazoa</taxon>
        <taxon>Ecdysozoa</taxon>
        <taxon>Nematoda</taxon>
        <taxon>Chromadorea</taxon>
        <taxon>Rhabditida</taxon>
        <taxon>Tylenchina</taxon>
        <taxon>Cephalobomorpha</taxon>
        <taxon>Cephaloboidea</taxon>
        <taxon>Cephalobidae</taxon>
        <taxon>Acrobeloides</taxon>
    </lineage>
</organism>
<dbReference type="PROSITE" id="PS50041">
    <property type="entry name" value="C_TYPE_LECTIN_2"/>
    <property type="match status" value="2"/>
</dbReference>
<dbReference type="AlphaFoldDB" id="A0A914DY74"/>
<dbReference type="WBParaSite" id="ACRNAN_scaffold4428.g7787.t1">
    <property type="protein sequence ID" value="ACRNAN_scaffold4428.g7787.t1"/>
    <property type="gene ID" value="ACRNAN_scaffold4428.g7787"/>
</dbReference>
<accession>A0A914DY74</accession>
<reference evidence="3" key="1">
    <citation type="submission" date="2022-11" db="UniProtKB">
        <authorList>
            <consortium name="WormBaseParasite"/>
        </authorList>
    </citation>
    <scope>IDENTIFICATION</scope>
</reference>